<dbReference type="AlphaFoldDB" id="A0AAQ3UM55"/>
<evidence type="ECO:0000313" key="1">
    <source>
        <dbReference type="EMBL" id="WVZ92537.1"/>
    </source>
</evidence>
<evidence type="ECO:0000313" key="2">
    <source>
        <dbReference type="Proteomes" id="UP001341281"/>
    </source>
</evidence>
<organism evidence="1 2">
    <name type="scientific">Paspalum notatum var. saurae</name>
    <dbReference type="NCBI Taxonomy" id="547442"/>
    <lineage>
        <taxon>Eukaryota</taxon>
        <taxon>Viridiplantae</taxon>
        <taxon>Streptophyta</taxon>
        <taxon>Embryophyta</taxon>
        <taxon>Tracheophyta</taxon>
        <taxon>Spermatophyta</taxon>
        <taxon>Magnoliopsida</taxon>
        <taxon>Liliopsida</taxon>
        <taxon>Poales</taxon>
        <taxon>Poaceae</taxon>
        <taxon>PACMAD clade</taxon>
        <taxon>Panicoideae</taxon>
        <taxon>Andropogonodae</taxon>
        <taxon>Paspaleae</taxon>
        <taxon>Paspalinae</taxon>
        <taxon>Paspalum</taxon>
    </lineage>
</organism>
<sequence>MAMCPCQAVMLMPRRLVSDCPAATARILPVPSQTTVPGTRPWSTLYTAQVRSDNCAVAPYSTDHPGSAATEYLLS</sequence>
<protein>
    <submittedName>
        <fullName evidence="1">Uncharacterized protein</fullName>
    </submittedName>
</protein>
<gene>
    <name evidence="1" type="ORF">U9M48_038590</name>
</gene>
<keyword evidence="2" id="KW-1185">Reference proteome</keyword>
<dbReference type="Proteomes" id="UP001341281">
    <property type="component" value="Chromosome 09"/>
</dbReference>
<dbReference type="EMBL" id="CP144753">
    <property type="protein sequence ID" value="WVZ92537.1"/>
    <property type="molecule type" value="Genomic_DNA"/>
</dbReference>
<name>A0AAQ3UM55_PASNO</name>
<accession>A0AAQ3UM55</accession>
<proteinExistence type="predicted"/>
<reference evidence="1 2" key="1">
    <citation type="submission" date="2024-02" db="EMBL/GenBank/DDBJ databases">
        <title>High-quality chromosome-scale genome assembly of Pensacola bahiagrass (Paspalum notatum Flugge var. saurae).</title>
        <authorList>
            <person name="Vega J.M."/>
            <person name="Podio M."/>
            <person name="Orjuela J."/>
            <person name="Siena L.A."/>
            <person name="Pessino S.C."/>
            <person name="Combes M.C."/>
            <person name="Mariac C."/>
            <person name="Albertini E."/>
            <person name="Pupilli F."/>
            <person name="Ortiz J.P.A."/>
            <person name="Leblanc O."/>
        </authorList>
    </citation>
    <scope>NUCLEOTIDE SEQUENCE [LARGE SCALE GENOMIC DNA]</scope>
    <source>
        <strain evidence="1">R1</strain>
        <tissue evidence="1">Leaf</tissue>
    </source>
</reference>